<keyword evidence="4" id="KW-1185">Reference proteome</keyword>
<sequence>MAQQQPPSALAYGYQNEWPVYQRLKWGHELCPNPRQRPFAAFRNCREPVPPPHRKTAAELEHEARERAWVDRQIYLTNMRGRQPSVVSETGTESSLGSEQDSEQGSQVDQQPSDIDMANRESLPSAQRSWSLILSSARDLILDGMDFVAVLINWFYRLVIILTVILFLVSAFQDPLQLVFRGLLGLFRDDTEPEVIRHVLVQNYRSWSVAQPC</sequence>
<evidence type="ECO:0000313" key="4">
    <source>
        <dbReference type="Proteomes" id="UP001392437"/>
    </source>
</evidence>
<keyword evidence="2" id="KW-1133">Transmembrane helix</keyword>
<feature type="compositionally biased region" description="Low complexity" evidence="1">
    <location>
        <begin position="88"/>
        <end position="99"/>
    </location>
</feature>
<accession>A0AAW0R8C4</accession>
<dbReference type="AlphaFoldDB" id="A0AAW0R8C4"/>
<evidence type="ECO:0000256" key="1">
    <source>
        <dbReference type="SAM" id="MobiDB-lite"/>
    </source>
</evidence>
<comment type="caution">
    <text evidence="3">The sequence shown here is derived from an EMBL/GenBank/DDBJ whole genome shotgun (WGS) entry which is preliminary data.</text>
</comment>
<reference evidence="3 4" key="1">
    <citation type="submission" date="2023-01" db="EMBL/GenBank/DDBJ databases">
        <title>Analysis of 21 Apiospora genomes using comparative genomics revels a genus with tremendous synthesis potential of carbohydrate active enzymes and secondary metabolites.</title>
        <authorList>
            <person name="Sorensen T."/>
        </authorList>
    </citation>
    <scope>NUCLEOTIDE SEQUENCE [LARGE SCALE GENOMIC DNA]</scope>
    <source>
        <strain evidence="3 4">CBS 117206</strain>
    </source>
</reference>
<feature type="transmembrane region" description="Helical" evidence="2">
    <location>
        <begin position="154"/>
        <end position="172"/>
    </location>
</feature>
<dbReference type="EMBL" id="JAQQWP010000002">
    <property type="protein sequence ID" value="KAK8130132.1"/>
    <property type="molecule type" value="Genomic_DNA"/>
</dbReference>
<feature type="region of interest" description="Disordered" evidence="1">
    <location>
        <begin position="83"/>
        <end position="113"/>
    </location>
</feature>
<evidence type="ECO:0000313" key="3">
    <source>
        <dbReference type="EMBL" id="KAK8130132.1"/>
    </source>
</evidence>
<evidence type="ECO:0000256" key="2">
    <source>
        <dbReference type="SAM" id="Phobius"/>
    </source>
</evidence>
<organism evidence="3 4">
    <name type="scientific">Apiospora kogelbergensis</name>
    <dbReference type="NCBI Taxonomy" id="1337665"/>
    <lineage>
        <taxon>Eukaryota</taxon>
        <taxon>Fungi</taxon>
        <taxon>Dikarya</taxon>
        <taxon>Ascomycota</taxon>
        <taxon>Pezizomycotina</taxon>
        <taxon>Sordariomycetes</taxon>
        <taxon>Xylariomycetidae</taxon>
        <taxon>Amphisphaeriales</taxon>
        <taxon>Apiosporaceae</taxon>
        <taxon>Apiospora</taxon>
    </lineage>
</organism>
<keyword evidence="2" id="KW-0812">Transmembrane</keyword>
<protein>
    <submittedName>
        <fullName evidence="3">Uncharacterized protein</fullName>
    </submittedName>
</protein>
<feature type="compositionally biased region" description="Polar residues" evidence="1">
    <location>
        <begin position="103"/>
        <end position="113"/>
    </location>
</feature>
<dbReference type="Proteomes" id="UP001392437">
    <property type="component" value="Unassembled WGS sequence"/>
</dbReference>
<name>A0AAW0R8C4_9PEZI</name>
<proteinExistence type="predicted"/>
<keyword evidence="2" id="KW-0472">Membrane</keyword>
<gene>
    <name evidence="3" type="ORF">PG999_002512</name>
</gene>